<evidence type="ECO:0000313" key="2">
    <source>
        <dbReference type="EMBL" id="GER33335.1"/>
    </source>
</evidence>
<keyword evidence="2" id="KW-0347">Helicase</keyword>
<comment type="caution">
    <text evidence="2">The sequence shown here is derived from an EMBL/GenBank/DDBJ whole genome shotgun (WGS) entry which is preliminary data.</text>
</comment>
<dbReference type="EMBL" id="BKCP01004738">
    <property type="protein sequence ID" value="GER33335.1"/>
    <property type="molecule type" value="Genomic_DNA"/>
</dbReference>
<organism evidence="2 3">
    <name type="scientific">Striga asiatica</name>
    <name type="common">Asiatic witchweed</name>
    <name type="synonym">Buchnera asiatica</name>
    <dbReference type="NCBI Taxonomy" id="4170"/>
    <lineage>
        <taxon>Eukaryota</taxon>
        <taxon>Viridiplantae</taxon>
        <taxon>Streptophyta</taxon>
        <taxon>Embryophyta</taxon>
        <taxon>Tracheophyta</taxon>
        <taxon>Spermatophyta</taxon>
        <taxon>Magnoliopsida</taxon>
        <taxon>eudicotyledons</taxon>
        <taxon>Gunneridae</taxon>
        <taxon>Pentapetalae</taxon>
        <taxon>asterids</taxon>
        <taxon>lamiids</taxon>
        <taxon>Lamiales</taxon>
        <taxon>Orobanchaceae</taxon>
        <taxon>Buchnereae</taxon>
        <taxon>Striga</taxon>
    </lineage>
</organism>
<dbReference type="OrthoDB" id="1435276at2759"/>
<dbReference type="AlphaFoldDB" id="A0A5A7PKD4"/>
<dbReference type="PANTHER" id="PTHR33018:SF34">
    <property type="entry name" value="OS02G0472350 PROTEIN"/>
    <property type="match status" value="1"/>
</dbReference>
<feature type="compositionally biased region" description="Basic and acidic residues" evidence="1">
    <location>
        <begin position="7"/>
        <end position="26"/>
    </location>
</feature>
<sequence length="142" mass="16402">MEDSNSDDAHSDSRNESIHSQEDCQKGGRGATRLPHLMLQSGNNKLKISFDCNMLPDGPTTDITTYFISCVGMLGRSKASILAENWKNGVPDKIKEQIWQTLQEIFELPNDKKLKEYWLRRAGEYWRIFKTSLNRYIFGKKK</sequence>
<evidence type="ECO:0000313" key="3">
    <source>
        <dbReference type="Proteomes" id="UP000325081"/>
    </source>
</evidence>
<dbReference type="PANTHER" id="PTHR33018">
    <property type="entry name" value="OS10G0338966 PROTEIN-RELATED"/>
    <property type="match status" value="1"/>
</dbReference>
<dbReference type="Proteomes" id="UP000325081">
    <property type="component" value="Unassembled WGS sequence"/>
</dbReference>
<gene>
    <name evidence="2" type="ORF">STAS_09467</name>
</gene>
<feature type="non-terminal residue" evidence="2">
    <location>
        <position position="142"/>
    </location>
</feature>
<dbReference type="GO" id="GO:0004386">
    <property type="term" value="F:helicase activity"/>
    <property type="evidence" value="ECO:0007669"/>
    <property type="project" value="UniProtKB-KW"/>
</dbReference>
<feature type="region of interest" description="Disordered" evidence="1">
    <location>
        <begin position="1"/>
        <end position="30"/>
    </location>
</feature>
<accession>A0A5A7PKD4</accession>
<protein>
    <submittedName>
        <fullName evidence="2">ATP-dependent helicase/nuclease subunit A</fullName>
    </submittedName>
</protein>
<proteinExistence type="predicted"/>
<keyword evidence="2" id="KW-0547">Nucleotide-binding</keyword>
<reference evidence="3" key="1">
    <citation type="journal article" date="2019" name="Curr. Biol.">
        <title>Genome Sequence of Striga asiatica Provides Insight into the Evolution of Plant Parasitism.</title>
        <authorList>
            <person name="Yoshida S."/>
            <person name="Kim S."/>
            <person name="Wafula E.K."/>
            <person name="Tanskanen J."/>
            <person name="Kim Y.M."/>
            <person name="Honaas L."/>
            <person name="Yang Z."/>
            <person name="Spallek T."/>
            <person name="Conn C.E."/>
            <person name="Ichihashi Y."/>
            <person name="Cheong K."/>
            <person name="Cui S."/>
            <person name="Der J.P."/>
            <person name="Gundlach H."/>
            <person name="Jiao Y."/>
            <person name="Hori C."/>
            <person name="Ishida J.K."/>
            <person name="Kasahara H."/>
            <person name="Kiba T."/>
            <person name="Kim M.S."/>
            <person name="Koo N."/>
            <person name="Laohavisit A."/>
            <person name="Lee Y.H."/>
            <person name="Lumba S."/>
            <person name="McCourt P."/>
            <person name="Mortimer J.C."/>
            <person name="Mutuku J.M."/>
            <person name="Nomura T."/>
            <person name="Sasaki-Sekimoto Y."/>
            <person name="Seto Y."/>
            <person name="Wang Y."/>
            <person name="Wakatake T."/>
            <person name="Sakakibara H."/>
            <person name="Demura T."/>
            <person name="Yamaguchi S."/>
            <person name="Yoneyama K."/>
            <person name="Manabe R.I."/>
            <person name="Nelson D.C."/>
            <person name="Schulman A.H."/>
            <person name="Timko M.P."/>
            <person name="dePamphilis C.W."/>
            <person name="Choi D."/>
            <person name="Shirasu K."/>
        </authorList>
    </citation>
    <scope>NUCLEOTIDE SEQUENCE [LARGE SCALE GENOMIC DNA]</scope>
    <source>
        <strain evidence="3">cv. UVA1</strain>
    </source>
</reference>
<keyword evidence="3" id="KW-1185">Reference proteome</keyword>
<keyword evidence="2" id="KW-0378">Hydrolase</keyword>
<keyword evidence="2" id="KW-0067">ATP-binding</keyword>
<evidence type="ECO:0000256" key="1">
    <source>
        <dbReference type="SAM" id="MobiDB-lite"/>
    </source>
</evidence>
<name>A0A5A7PKD4_STRAF</name>